<keyword evidence="3" id="KW-1185">Reference proteome</keyword>
<feature type="region of interest" description="Disordered" evidence="1">
    <location>
        <begin position="1"/>
        <end position="40"/>
    </location>
</feature>
<evidence type="ECO:0000313" key="2">
    <source>
        <dbReference type="EMBL" id="OCH87111.1"/>
    </source>
</evidence>
<evidence type="ECO:0000256" key="1">
    <source>
        <dbReference type="SAM" id="MobiDB-lite"/>
    </source>
</evidence>
<accession>A0A8E2AM89</accession>
<name>A0A8E2AM89_9APHY</name>
<dbReference type="EMBL" id="KV722498">
    <property type="protein sequence ID" value="OCH87111.1"/>
    <property type="molecule type" value="Genomic_DNA"/>
</dbReference>
<proteinExistence type="predicted"/>
<dbReference type="Proteomes" id="UP000250043">
    <property type="component" value="Unassembled WGS sequence"/>
</dbReference>
<reference evidence="2 3" key="1">
    <citation type="submission" date="2016-07" db="EMBL/GenBank/DDBJ databases">
        <title>Draft genome of the white-rot fungus Obba rivulosa 3A-2.</title>
        <authorList>
            <consortium name="DOE Joint Genome Institute"/>
            <person name="Miettinen O."/>
            <person name="Riley R."/>
            <person name="Acob R."/>
            <person name="Barry K."/>
            <person name="Cullen D."/>
            <person name="De Vries R."/>
            <person name="Hainaut M."/>
            <person name="Hatakka A."/>
            <person name="Henrissat B."/>
            <person name="Hilden K."/>
            <person name="Kuo R."/>
            <person name="Labutti K."/>
            <person name="Lipzen A."/>
            <person name="Makela M.R."/>
            <person name="Sandor L."/>
            <person name="Spatafora J.W."/>
            <person name="Grigoriev I.V."/>
            <person name="Hibbett D.S."/>
        </authorList>
    </citation>
    <scope>NUCLEOTIDE SEQUENCE [LARGE SCALE GENOMIC DNA]</scope>
    <source>
        <strain evidence="2 3">3A-2</strain>
    </source>
</reference>
<gene>
    <name evidence="2" type="ORF">OBBRIDRAFT_837639</name>
</gene>
<evidence type="ECO:0000313" key="3">
    <source>
        <dbReference type="Proteomes" id="UP000250043"/>
    </source>
</evidence>
<dbReference type="AlphaFoldDB" id="A0A8E2AM89"/>
<protein>
    <submittedName>
        <fullName evidence="2">Uncharacterized protein</fullName>
    </submittedName>
</protein>
<organism evidence="2 3">
    <name type="scientific">Obba rivulosa</name>
    <dbReference type="NCBI Taxonomy" id="1052685"/>
    <lineage>
        <taxon>Eukaryota</taxon>
        <taxon>Fungi</taxon>
        <taxon>Dikarya</taxon>
        <taxon>Basidiomycota</taxon>
        <taxon>Agaricomycotina</taxon>
        <taxon>Agaricomycetes</taxon>
        <taxon>Polyporales</taxon>
        <taxon>Gelatoporiaceae</taxon>
        <taxon>Obba</taxon>
    </lineage>
</organism>
<sequence length="176" mass="17601">MAKTPTKCNARRSRSQSASNLQNTSLSASGDATENARELGGSTATGTVAVFAVAASPAGTEGASTEGGQIPEIVYVPSVAAVTADNESLPTHDKALVPSVAVTGAQPSILAVSDVNSLRGPLGGGNGDQDVSYARTRPGTATADADISITPAQEVQIEGFSAAIAAFRAQQSRESA</sequence>